<evidence type="ECO:0000313" key="2">
    <source>
        <dbReference type="EMBL" id="MFC4701492.1"/>
    </source>
</evidence>
<comment type="caution">
    <text evidence="2">The sequence shown here is derived from an EMBL/GenBank/DDBJ whole genome shotgun (WGS) entry which is preliminary data.</text>
</comment>
<keyword evidence="3" id="KW-1185">Reference proteome</keyword>
<dbReference type="EMBL" id="JBHSGU010000012">
    <property type="protein sequence ID" value="MFC4701492.1"/>
    <property type="molecule type" value="Genomic_DNA"/>
</dbReference>
<keyword evidence="1" id="KW-0472">Membrane</keyword>
<gene>
    <name evidence="2" type="ORF">ACFO4O_15105</name>
</gene>
<feature type="transmembrane region" description="Helical" evidence="1">
    <location>
        <begin position="31"/>
        <end position="52"/>
    </location>
</feature>
<protein>
    <submittedName>
        <fullName evidence="2">Uncharacterized protein</fullName>
    </submittedName>
</protein>
<sequence length="53" mass="5984">MTSSGVSEAKIKVETWQDHRAEMQREDRREWLQVVAISIVVIAAGALLAYLVQ</sequence>
<dbReference type="Proteomes" id="UP001595897">
    <property type="component" value="Unassembled WGS sequence"/>
</dbReference>
<evidence type="ECO:0000313" key="3">
    <source>
        <dbReference type="Proteomes" id="UP001595897"/>
    </source>
</evidence>
<dbReference type="RefSeq" id="WP_382410024.1">
    <property type="nucleotide sequence ID" value="NZ_JBHSGU010000012.1"/>
</dbReference>
<reference evidence="3" key="1">
    <citation type="journal article" date="2019" name="Int. J. Syst. Evol. Microbiol.">
        <title>The Global Catalogue of Microorganisms (GCM) 10K type strain sequencing project: providing services to taxonomists for standard genome sequencing and annotation.</title>
        <authorList>
            <consortium name="The Broad Institute Genomics Platform"/>
            <consortium name="The Broad Institute Genome Sequencing Center for Infectious Disease"/>
            <person name="Wu L."/>
            <person name="Ma J."/>
        </authorList>
    </citation>
    <scope>NUCLEOTIDE SEQUENCE [LARGE SCALE GENOMIC DNA]</scope>
    <source>
        <strain evidence="3">KACC 12507</strain>
    </source>
</reference>
<accession>A0ABV9LY74</accession>
<name>A0ABV9LY74_9ALTE</name>
<organism evidence="2 3">
    <name type="scientific">Glaciecola siphonariae</name>
    <dbReference type="NCBI Taxonomy" id="521012"/>
    <lineage>
        <taxon>Bacteria</taxon>
        <taxon>Pseudomonadati</taxon>
        <taxon>Pseudomonadota</taxon>
        <taxon>Gammaproteobacteria</taxon>
        <taxon>Alteromonadales</taxon>
        <taxon>Alteromonadaceae</taxon>
        <taxon>Glaciecola</taxon>
    </lineage>
</organism>
<keyword evidence="1" id="KW-1133">Transmembrane helix</keyword>
<evidence type="ECO:0000256" key="1">
    <source>
        <dbReference type="SAM" id="Phobius"/>
    </source>
</evidence>
<keyword evidence="1" id="KW-0812">Transmembrane</keyword>
<proteinExistence type="predicted"/>